<dbReference type="InterPro" id="IPR029061">
    <property type="entry name" value="THDP-binding"/>
</dbReference>
<evidence type="ECO:0008006" key="3">
    <source>
        <dbReference type="Google" id="ProtNLM"/>
    </source>
</evidence>
<gene>
    <name evidence="1" type="ORF">H0921_09625</name>
</gene>
<dbReference type="Proteomes" id="UP000542342">
    <property type="component" value="Unassembled WGS sequence"/>
</dbReference>
<evidence type="ECO:0000313" key="2">
    <source>
        <dbReference type="Proteomes" id="UP000542342"/>
    </source>
</evidence>
<dbReference type="EMBL" id="JACEFB010000006">
    <property type="protein sequence ID" value="MBA2226417.1"/>
    <property type="molecule type" value="Genomic_DNA"/>
</dbReference>
<protein>
    <recommendedName>
        <fullName evidence="3">Thiamine pyrophosphate enzyme N-terminal TPP-binding domain-containing protein</fullName>
    </recommendedName>
</protein>
<sequence length="160" mass="17346">MWSAQEAVAALETAGFTHVVWIPDSFFGAWDEPLCRSSLPLIRVTREGEAIGVAAGLLLGEARPLVILQSTGFFEAGDALRNVVYDLQLPLKLLIGLRSYRAWKAGQSQDSAARFAEAAVQAWQLPYQILDPETQGIHSLSAALQQLNHSPHAAALLIAE</sequence>
<dbReference type="RefSeq" id="WP_194537864.1">
    <property type="nucleotide sequence ID" value="NZ_JACEFB010000006.1"/>
</dbReference>
<proteinExistence type="predicted"/>
<reference evidence="1 2" key="1">
    <citation type="submission" date="2020-07" db="EMBL/GenBank/DDBJ databases">
        <title>Thermogemmata thermophila gen. nov., sp. nov., a novel moderate thermophilic planctomycete from a Kamchatka hot spring.</title>
        <authorList>
            <person name="Elcheninov A.G."/>
            <person name="Podosokorskaya O.A."/>
            <person name="Kovaleva O.L."/>
            <person name="Novikov A."/>
            <person name="Bonch-Osmolovskaya E.A."/>
            <person name="Toshchakov S.V."/>
            <person name="Kublanov I.V."/>
        </authorList>
    </citation>
    <scope>NUCLEOTIDE SEQUENCE [LARGE SCALE GENOMIC DNA]</scope>
    <source>
        <strain evidence="1 2">2918</strain>
    </source>
</reference>
<name>A0A7V9AC47_9BACT</name>
<keyword evidence="2" id="KW-1185">Reference proteome</keyword>
<evidence type="ECO:0000313" key="1">
    <source>
        <dbReference type="EMBL" id="MBA2226417.1"/>
    </source>
</evidence>
<dbReference type="CDD" id="cd07035">
    <property type="entry name" value="TPP_PYR_POX_like"/>
    <property type="match status" value="1"/>
</dbReference>
<dbReference type="Gene3D" id="3.40.50.970">
    <property type="match status" value="1"/>
</dbReference>
<organism evidence="1 2">
    <name type="scientific">Thermogemmata fonticola</name>
    <dbReference type="NCBI Taxonomy" id="2755323"/>
    <lineage>
        <taxon>Bacteria</taxon>
        <taxon>Pseudomonadati</taxon>
        <taxon>Planctomycetota</taxon>
        <taxon>Planctomycetia</taxon>
        <taxon>Gemmatales</taxon>
        <taxon>Gemmataceae</taxon>
        <taxon>Thermogemmata</taxon>
    </lineage>
</organism>
<dbReference type="AlphaFoldDB" id="A0A7V9AC47"/>
<comment type="caution">
    <text evidence="1">The sequence shown here is derived from an EMBL/GenBank/DDBJ whole genome shotgun (WGS) entry which is preliminary data.</text>
</comment>
<dbReference type="SUPFAM" id="SSF52518">
    <property type="entry name" value="Thiamin diphosphate-binding fold (THDP-binding)"/>
    <property type="match status" value="1"/>
</dbReference>
<accession>A0A7V9AC47</accession>